<dbReference type="PANTHER" id="PTHR19331:SF465">
    <property type="entry name" value="EGG PEPTIDE SPERACT RECEPTOR"/>
    <property type="match status" value="1"/>
</dbReference>
<dbReference type="PANTHER" id="PTHR19331">
    <property type="entry name" value="SCAVENGER RECEPTOR DOMAIN-CONTAINING"/>
    <property type="match status" value="1"/>
</dbReference>
<dbReference type="SUPFAM" id="SSF57424">
    <property type="entry name" value="LDL receptor-like module"/>
    <property type="match status" value="1"/>
</dbReference>
<evidence type="ECO:0000256" key="2">
    <source>
        <dbReference type="ARBA" id="ARBA00022729"/>
    </source>
</evidence>
<protein>
    <submittedName>
        <fullName evidence="12">Deleted in malignant brain tumors 1 protein-like</fullName>
    </submittedName>
</protein>
<dbReference type="PROSITE" id="PS00420">
    <property type="entry name" value="SRCR_1"/>
    <property type="match status" value="1"/>
</dbReference>
<keyword evidence="4" id="KW-0378">Hydrolase</keyword>
<dbReference type="InterPro" id="IPR023415">
    <property type="entry name" value="LDLR_class-A_CS"/>
</dbReference>
<evidence type="ECO:0000256" key="7">
    <source>
        <dbReference type="ARBA" id="ARBA00023180"/>
    </source>
</evidence>
<dbReference type="SUPFAM" id="SSF56487">
    <property type="entry name" value="SRCR-like"/>
    <property type="match status" value="1"/>
</dbReference>
<evidence type="ECO:0000256" key="8">
    <source>
        <dbReference type="PROSITE-ProRule" id="PRU00124"/>
    </source>
</evidence>
<keyword evidence="3" id="KW-0677">Repeat</keyword>
<feature type="disulfide bond" evidence="8">
    <location>
        <begin position="9"/>
        <end position="27"/>
    </location>
</feature>
<dbReference type="Pfam" id="PF00530">
    <property type="entry name" value="SRCR"/>
    <property type="match status" value="1"/>
</dbReference>
<sequence>TCDGGLFACPNGQCIEASWVCDGDNDCGDFTDESDCGTVEPRPVEIRLVDGSSSNEGRVEVFYMGTWGIICDDLWDINDAHVICKQLGYQRGAESAIGNSMYGSGNGVFLLDDVECTGSENSIAECPNTGWAVHNCAPDEAASVVCMTDDATICDDDQFTCHGGTMCISDTWCVMR</sequence>
<keyword evidence="11" id="KW-1185">Reference proteome</keyword>
<keyword evidence="6 9" id="KW-1015">Disulfide bond</keyword>
<dbReference type="PROSITE" id="PS50068">
    <property type="entry name" value="LDLRA_2"/>
    <property type="match status" value="1"/>
</dbReference>
<feature type="disulfide bond" evidence="9">
    <location>
        <begin position="116"/>
        <end position="126"/>
    </location>
</feature>
<evidence type="ECO:0000259" key="10">
    <source>
        <dbReference type="PROSITE" id="PS50287"/>
    </source>
</evidence>
<evidence type="ECO:0000256" key="1">
    <source>
        <dbReference type="ARBA" id="ARBA00022670"/>
    </source>
</evidence>
<keyword evidence="5" id="KW-0720">Serine protease</keyword>
<dbReference type="RefSeq" id="XP_006813581.1">
    <property type="nucleotide sequence ID" value="XM_006813518.1"/>
</dbReference>
<dbReference type="SMART" id="SM00192">
    <property type="entry name" value="LDLa"/>
    <property type="match status" value="1"/>
</dbReference>
<proteinExistence type="predicted"/>
<dbReference type="InterPro" id="IPR036772">
    <property type="entry name" value="SRCR-like_dom_sf"/>
</dbReference>
<dbReference type="Gene3D" id="3.10.250.10">
    <property type="entry name" value="SRCR-like domain"/>
    <property type="match status" value="1"/>
</dbReference>
<dbReference type="PROSITE" id="PS01209">
    <property type="entry name" value="LDLRA_1"/>
    <property type="match status" value="1"/>
</dbReference>
<feature type="domain" description="SRCR" evidence="10">
    <location>
        <begin position="46"/>
        <end position="147"/>
    </location>
</feature>
<dbReference type="Gene3D" id="4.10.400.10">
    <property type="entry name" value="Low-density Lipoprotein Receptor"/>
    <property type="match status" value="1"/>
</dbReference>
<dbReference type="InterPro" id="IPR002172">
    <property type="entry name" value="LDrepeatLR_classA_rpt"/>
</dbReference>
<reference evidence="12" key="1">
    <citation type="submission" date="2025-08" db="UniProtKB">
        <authorList>
            <consortium name="RefSeq"/>
        </authorList>
    </citation>
    <scope>IDENTIFICATION</scope>
    <source>
        <tissue evidence="12">Testes</tissue>
    </source>
</reference>
<comment type="caution">
    <text evidence="9">Lacks conserved residue(s) required for the propagation of feature annotation.</text>
</comment>
<accession>A0ABM0M0P0</accession>
<evidence type="ECO:0000313" key="12">
    <source>
        <dbReference type="RefSeq" id="XP_006813581.1"/>
    </source>
</evidence>
<dbReference type="Pfam" id="PF00057">
    <property type="entry name" value="Ldl_recept_a"/>
    <property type="match status" value="1"/>
</dbReference>
<organism evidence="11 12">
    <name type="scientific">Saccoglossus kowalevskii</name>
    <name type="common">Acorn worm</name>
    <dbReference type="NCBI Taxonomy" id="10224"/>
    <lineage>
        <taxon>Eukaryota</taxon>
        <taxon>Metazoa</taxon>
        <taxon>Hemichordata</taxon>
        <taxon>Enteropneusta</taxon>
        <taxon>Harrimaniidae</taxon>
        <taxon>Saccoglossus</taxon>
    </lineage>
</organism>
<feature type="non-terminal residue" evidence="12">
    <location>
        <position position="1"/>
    </location>
</feature>
<dbReference type="InterPro" id="IPR001190">
    <property type="entry name" value="SRCR"/>
</dbReference>
<evidence type="ECO:0000256" key="6">
    <source>
        <dbReference type="ARBA" id="ARBA00023157"/>
    </source>
</evidence>
<keyword evidence="1" id="KW-0645">Protease</keyword>
<evidence type="ECO:0000256" key="4">
    <source>
        <dbReference type="ARBA" id="ARBA00022801"/>
    </source>
</evidence>
<dbReference type="PRINTS" id="PR00258">
    <property type="entry name" value="SPERACTRCPTR"/>
</dbReference>
<evidence type="ECO:0000256" key="3">
    <source>
        <dbReference type="ARBA" id="ARBA00022737"/>
    </source>
</evidence>
<dbReference type="InterPro" id="IPR036055">
    <property type="entry name" value="LDL_receptor-like_sf"/>
</dbReference>
<dbReference type="GeneID" id="102803402"/>
<keyword evidence="2" id="KW-0732">Signal</keyword>
<keyword evidence="7" id="KW-0325">Glycoprotein</keyword>
<evidence type="ECO:0000256" key="5">
    <source>
        <dbReference type="ARBA" id="ARBA00022825"/>
    </source>
</evidence>
<name>A0ABM0M0P0_SACKO</name>
<gene>
    <name evidence="12" type="primary">LOC102803402</name>
</gene>
<evidence type="ECO:0000313" key="11">
    <source>
        <dbReference type="Proteomes" id="UP000694865"/>
    </source>
</evidence>
<evidence type="ECO:0000256" key="9">
    <source>
        <dbReference type="PROSITE-ProRule" id="PRU00196"/>
    </source>
</evidence>
<dbReference type="SMART" id="SM00202">
    <property type="entry name" value="SR"/>
    <property type="match status" value="1"/>
</dbReference>
<dbReference type="PROSITE" id="PS50287">
    <property type="entry name" value="SRCR_2"/>
    <property type="match status" value="1"/>
</dbReference>
<feature type="disulfide bond" evidence="8">
    <location>
        <begin position="21"/>
        <end position="36"/>
    </location>
</feature>
<dbReference type="CDD" id="cd00112">
    <property type="entry name" value="LDLa"/>
    <property type="match status" value="1"/>
</dbReference>
<feature type="disulfide bond" evidence="8">
    <location>
        <begin position="2"/>
        <end position="14"/>
    </location>
</feature>
<dbReference type="Proteomes" id="UP000694865">
    <property type="component" value="Unplaced"/>
</dbReference>